<keyword evidence="1" id="KW-0677">Repeat</keyword>
<feature type="domain" description="Disease resistance N-terminal" evidence="5">
    <location>
        <begin position="5"/>
        <end position="91"/>
    </location>
</feature>
<dbReference type="InterPro" id="IPR021113">
    <property type="entry name" value="Acyl-ACP-thioesterase_N"/>
</dbReference>
<reference evidence="6" key="1">
    <citation type="submission" date="2023-05" db="EMBL/GenBank/DDBJ databases">
        <title>Nepenthes gracilis genome sequencing.</title>
        <authorList>
            <person name="Fukushima K."/>
        </authorList>
    </citation>
    <scope>NUCLEOTIDE SEQUENCE</scope>
    <source>
        <strain evidence="6">SING2019-196</strain>
    </source>
</reference>
<sequence>MVDAIISSAIKWISSQLVEEAKFLYGVEDQMLKLQNDLECMQRYLQDAEELQLDEKENSQVTIFTETIREIAFRAEDVIDTYILKVSSDSKFIRFAYFRPITYETHVIGKQMEKIQNDIKNAAERINIFKNLGEPSSSHDQLRPQRRVLESYAHIEEDYVVGLDDNIKNLVQRITSGMEEKAEWVVSIVGQVAPSTSENSRRVIIDRHKYHEGVNPTGGNVQTPRKSNGIAPNLSAATEIVKNDEETSSPPWMAFISQLPNWSMLHAAITMIFLAAQKQRMMFNRMPKGHGVLIDPLGLGRSVQDSLVFRQKFSINSYEMGPPGTIFIETMINHSQEAGLNQFNSIELLDDGFYSTPEMSKRNLI</sequence>
<evidence type="ECO:0000256" key="1">
    <source>
        <dbReference type="ARBA" id="ARBA00022737"/>
    </source>
</evidence>
<dbReference type="InterPro" id="IPR045023">
    <property type="entry name" value="FATA/B"/>
</dbReference>
<dbReference type="Gene3D" id="1.20.5.4130">
    <property type="match status" value="1"/>
</dbReference>
<evidence type="ECO:0000256" key="3">
    <source>
        <dbReference type="ARBA" id="ARBA00022821"/>
    </source>
</evidence>
<dbReference type="Pfam" id="PF18052">
    <property type="entry name" value="Rx_N"/>
    <property type="match status" value="1"/>
</dbReference>
<dbReference type="AlphaFoldDB" id="A0AAD3XQV9"/>
<protein>
    <recommendedName>
        <fullName evidence="8">Rx N-terminal domain-containing protein</fullName>
    </recommendedName>
</protein>
<dbReference type="GO" id="GO:0000036">
    <property type="term" value="F:acyl carrier activity"/>
    <property type="evidence" value="ECO:0007669"/>
    <property type="project" value="TreeGrafter"/>
</dbReference>
<comment type="caution">
    <text evidence="6">The sequence shown here is derived from an EMBL/GenBank/DDBJ whole genome shotgun (WGS) entry which is preliminary data.</text>
</comment>
<evidence type="ECO:0008006" key="8">
    <source>
        <dbReference type="Google" id="ProtNLM"/>
    </source>
</evidence>
<dbReference type="Proteomes" id="UP001279734">
    <property type="component" value="Unassembled WGS sequence"/>
</dbReference>
<dbReference type="PANTHER" id="PTHR31727:SF2">
    <property type="entry name" value="PALMITOYL-ACYL CARRIER PROTEIN THIOESTERASE, CHLOROPLASTIC"/>
    <property type="match status" value="1"/>
</dbReference>
<dbReference type="GO" id="GO:0000166">
    <property type="term" value="F:nucleotide binding"/>
    <property type="evidence" value="ECO:0007669"/>
    <property type="project" value="UniProtKB-KW"/>
</dbReference>
<name>A0AAD3XQV9_NEPGR</name>
<evidence type="ECO:0000259" key="4">
    <source>
        <dbReference type="Pfam" id="PF12590"/>
    </source>
</evidence>
<dbReference type="GO" id="GO:0006952">
    <property type="term" value="P:defense response"/>
    <property type="evidence" value="ECO:0007669"/>
    <property type="project" value="UniProtKB-KW"/>
</dbReference>
<keyword evidence="2" id="KW-0547">Nucleotide-binding</keyword>
<dbReference type="InterPro" id="IPR038005">
    <property type="entry name" value="RX-like_CC"/>
</dbReference>
<dbReference type="EMBL" id="BSYO01000013">
    <property type="protein sequence ID" value="GMH14142.1"/>
    <property type="molecule type" value="Genomic_DNA"/>
</dbReference>
<keyword evidence="3" id="KW-0611">Plant defense</keyword>
<evidence type="ECO:0000313" key="6">
    <source>
        <dbReference type="EMBL" id="GMH14142.1"/>
    </source>
</evidence>
<evidence type="ECO:0000259" key="5">
    <source>
        <dbReference type="Pfam" id="PF18052"/>
    </source>
</evidence>
<dbReference type="Gene3D" id="3.10.129.10">
    <property type="entry name" value="Hotdog Thioesterase"/>
    <property type="match status" value="1"/>
</dbReference>
<accession>A0AAD3XQV9</accession>
<keyword evidence="7" id="KW-1185">Reference proteome</keyword>
<dbReference type="Pfam" id="PF12590">
    <property type="entry name" value="Acyl-thio_N"/>
    <property type="match status" value="1"/>
</dbReference>
<evidence type="ECO:0000256" key="2">
    <source>
        <dbReference type="ARBA" id="ARBA00022741"/>
    </source>
</evidence>
<evidence type="ECO:0000313" key="7">
    <source>
        <dbReference type="Proteomes" id="UP001279734"/>
    </source>
</evidence>
<organism evidence="6 7">
    <name type="scientific">Nepenthes gracilis</name>
    <name type="common">Slender pitcher plant</name>
    <dbReference type="NCBI Taxonomy" id="150966"/>
    <lineage>
        <taxon>Eukaryota</taxon>
        <taxon>Viridiplantae</taxon>
        <taxon>Streptophyta</taxon>
        <taxon>Embryophyta</taxon>
        <taxon>Tracheophyta</taxon>
        <taxon>Spermatophyta</taxon>
        <taxon>Magnoliopsida</taxon>
        <taxon>eudicotyledons</taxon>
        <taxon>Gunneridae</taxon>
        <taxon>Pentapetalae</taxon>
        <taxon>Caryophyllales</taxon>
        <taxon>Nepenthaceae</taxon>
        <taxon>Nepenthes</taxon>
    </lineage>
</organism>
<proteinExistence type="predicted"/>
<gene>
    <name evidence="6" type="ORF">Nepgr_015983</name>
</gene>
<feature type="domain" description="Acyl-ACP-thioesterase N-terminal" evidence="4">
    <location>
        <begin position="213"/>
        <end position="295"/>
    </location>
</feature>
<dbReference type="GO" id="GO:0016297">
    <property type="term" value="F:fatty acyl-[ACP] hydrolase activity"/>
    <property type="evidence" value="ECO:0007669"/>
    <property type="project" value="InterPro"/>
</dbReference>
<dbReference type="CDD" id="cd14798">
    <property type="entry name" value="RX-CC_like"/>
    <property type="match status" value="1"/>
</dbReference>
<dbReference type="PANTHER" id="PTHR31727">
    <property type="entry name" value="OLEOYL-ACYL CARRIER PROTEIN THIOESTERASE 1, CHLOROPLASTIC"/>
    <property type="match status" value="1"/>
</dbReference>
<dbReference type="InterPro" id="IPR041118">
    <property type="entry name" value="Rx_N"/>
</dbReference>